<dbReference type="SMART" id="SM00559">
    <property type="entry name" value="Ku78"/>
    <property type="match status" value="1"/>
</dbReference>
<dbReference type="InterPro" id="IPR009187">
    <property type="entry name" value="Prok_Ku"/>
</dbReference>
<comment type="function">
    <text evidence="2">With LigD forms a non-homologous end joining (NHEJ) DNA repair enzyme, which repairs dsDNA breaks with reduced fidelity. Binds linear dsDNA with 5'- and 3'- overhangs but not closed circular dsDNA nor ssDNA. Recruits and stimulates the ligase activity of LigD.</text>
</comment>
<dbReference type="NCBIfam" id="TIGR02772">
    <property type="entry name" value="Ku_bact"/>
    <property type="match status" value="1"/>
</dbReference>
<evidence type="ECO:0000259" key="4">
    <source>
        <dbReference type="SMART" id="SM00559"/>
    </source>
</evidence>
<keyword evidence="1 2" id="KW-0238">DNA-binding</keyword>
<keyword evidence="2" id="KW-0233">DNA recombination</keyword>
<dbReference type="Proteomes" id="UP000534186">
    <property type="component" value="Unassembled WGS sequence"/>
</dbReference>
<dbReference type="InterPro" id="IPR006164">
    <property type="entry name" value="DNA_bd_Ku70/Ku80"/>
</dbReference>
<comment type="caution">
    <text evidence="5">The sequence shown here is derived from an EMBL/GenBank/DDBJ whole genome shotgun (WGS) entry which is preliminary data.</text>
</comment>
<sequence length="278" mass="31016">MPTRPTWSGSIQISLVSISVNIFPATNPGRQVEFHQIDRKTHRRVHHQNVDESGEVEKADIVKGFEYAKDKYIEVAPDELKALRIPTATTMQIKQFVKADEISSALYDRPYFVAPKDEVQAKALSIMRKALAQTDTLGIGEIAFSGREHLVAIGAPLDPKQKGLMLYMLRYEDELRDPKSSLSEVKETSVDSDELALAKQLIDKSTSKFDLSAYQNDYEAAVKKLVDAKRKGKPLTEPEPEPAKTKIVSIMDALRSSLSESKPKKTASKTTTRRKTAA</sequence>
<feature type="compositionally biased region" description="Basic residues" evidence="3">
    <location>
        <begin position="264"/>
        <end position="278"/>
    </location>
</feature>
<name>A0A7Y9NRF4_9BACT</name>
<evidence type="ECO:0000256" key="1">
    <source>
        <dbReference type="ARBA" id="ARBA00023125"/>
    </source>
</evidence>
<dbReference type="PIRSF" id="PIRSF006493">
    <property type="entry name" value="Prok_Ku"/>
    <property type="match status" value="1"/>
</dbReference>
<evidence type="ECO:0000313" key="6">
    <source>
        <dbReference type="Proteomes" id="UP000534186"/>
    </source>
</evidence>
<dbReference type="GO" id="GO:0006303">
    <property type="term" value="P:double-strand break repair via nonhomologous end joining"/>
    <property type="evidence" value="ECO:0007669"/>
    <property type="project" value="UniProtKB-UniRule"/>
</dbReference>
<dbReference type="Gene3D" id="2.40.290.10">
    <property type="match status" value="1"/>
</dbReference>
<dbReference type="SUPFAM" id="SSF100939">
    <property type="entry name" value="SPOC domain-like"/>
    <property type="match status" value="1"/>
</dbReference>
<dbReference type="GO" id="GO:0003690">
    <property type="term" value="F:double-stranded DNA binding"/>
    <property type="evidence" value="ECO:0007669"/>
    <property type="project" value="UniProtKB-UniRule"/>
</dbReference>
<organism evidence="5 6">
    <name type="scientific">Tunturiibacter lichenicola</name>
    <dbReference type="NCBI Taxonomy" id="2051959"/>
    <lineage>
        <taxon>Bacteria</taxon>
        <taxon>Pseudomonadati</taxon>
        <taxon>Acidobacteriota</taxon>
        <taxon>Terriglobia</taxon>
        <taxon>Terriglobales</taxon>
        <taxon>Acidobacteriaceae</taxon>
        <taxon>Tunturiibacter</taxon>
    </lineage>
</organism>
<feature type="region of interest" description="Disordered" evidence="3">
    <location>
        <begin position="255"/>
        <end position="278"/>
    </location>
</feature>
<dbReference type="EMBL" id="JACCCV010000002">
    <property type="protein sequence ID" value="NYF53957.1"/>
    <property type="molecule type" value="Genomic_DNA"/>
</dbReference>
<dbReference type="Pfam" id="PF02735">
    <property type="entry name" value="Ku"/>
    <property type="match status" value="1"/>
</dbReference>
<gene>
    <name evidence="2" type="primary">ku</name>
    <name evidence="5" type="ORF">HDF12_004356</name>
</gene>
<comment type="subunit">
    <text evidence="2">Homodimer. Interacts with LigD.</text>
</comment>
<protein>
    <recommendedName>
        <fullName evidence="2">Non-homologous end joining protein Ku</fullName>
    </recommendedName>
</protein>
<dbReference type="HAMAP" id="MF_01875">
    <property type="entry name" value="Prokaryotic_Ku"/>
    <property type="match status" value="1"/>
</dbReference>
<dbReference type="PANTHER" id="PTHR41251">
    <property type="entry name" value="NON-HOMOLOGOUS END JOINING PROTEIN KU"/>
    <property type="match status" value="1"/>
</dbReference>
<evidence type="ECO:0000256" key="2">
    <source>
        <dbReference type="HAMAP-Rule" id="MF_01875"/>
    </source>
</evidence>
<comment type="similarity">
    <text evidence="2">Belongs to the prokaryotic Ku family.</text>
</comment>
<dbReference type="AlphaFoldDB" id="A0A7Y9NRF4"/>
<dbReference type="PANTHER" id="PTHR41251:SF1">
    <property type="entry name" value="NON-HOMOLOGOUS END JOINING PROTEIN KU"/>
    <property type="match status" value="1"/>
</dbReference>
<accession>A0A7Y9NRF4</accession>
<evidence type="ECO:0000313" key="5">
    <source>
        <dbReference type="EMBL" id="NYF53957.1"/>
    </source>
</evidence>
<evidence type="ECO:0000256" key="3">
    <source>
        <dbReference type="SAM" id="MobiDB-lite"/>
    </source>
</evidence>
<dbReference type="InterPro" id="IPR016194">
    <property type="entry name" value="SPOC-like_C_dom_sf"/>
</dbReference>
<feature type="domain" description="Ku" evidence="4">
    <location>
        <begin position="53"/>
        <end position="187"/>
    </location>
</feature>
<keyword evidence="2" id="KW-0227">DNA damage</keyword>
<dbReference type="GO" id="GO:0006310">
    <property type="term" value="P:DNA recombination"/>
    <property type="evidence" value="ECO:0007669"/>
    <property type="project" value="UniProtKB-KW"/>
</dbReference>
<proteinExistence type="inferred from homology"/>
<keyword evidence="2" id="KW-0234">DNA repair</keyword>
<reference evidence="5 6" key="1">
    <citation type="submission" date="2020-07" db="EMBL/GenBank/DDBJ databases">
        <title>Genomic Encyclopedia of Type Strains, Phase IV (KMG-V): Genome sequencing to study the core and pangenomes of soil and plant-associated prokaryotes.</title>
        <authorList>
            <person name="Whitman W."/>
        </authorList>
    </citation>
    <scope>NUCLEOTIDE SEQUENCE [LARGE SCALE GENOMIC DNA]</scope>
    <source>
        <strain evidence="5 6">M8UP30</strain>
    </source>
</reference>